<reference evidence="2" key="1">
    <citation type="journal article" date="2015" name="Nature">
        <title>Complex archaea that bridge the gap between prokaryotes and eukaryotes.</title>
        <authorList>
            <person name="Spang A."/>
            <person name="Saw J.H."/>
            <person name="Jorgensen S.L."/>
            <person name="Zaremba-Niedzwiedzka K."/>
            <person name="Martijn J."/>
            <person name="Lind A.E."/>
            <person name="van Eijk R."/>
            <person name="Schleper C."/>
            <person name="Guy L."/>
            <person name="Ettema T.J."/>
        </authorList>
    </citation>
    <scope>NUCLEOTIDE SEQUENCE</scope>
</reference>
<gene>
    <name evidence="2" type="ORF">LCGC14_0017300</name>
</gene>
<comment type="caution">
    <text evidence="2">The sequence shown here is derived from an EMBL/GenBank/DDBJ whole genome shotgun (WGS) entry which is preliminary data.</text>
</comment>
<dbReference type="EMBL" id="LAZR01000003">
    <property type="protein sequence ID" value="KKO11253.1"/>
    <property type="molecule type" value="Genomic_DNA"/>
</dbReference>
<dbReference type="Pfam" id="PF01208">
    <property type="entry name" value="URO-D"/>
    <property type="match status" value="1"/>
</dbReference>
<dbReference type="SUPFAM" id="SSF51726">
    <property type="entry name" value="UROD/MetE-like"/>
    <property type="match status" value="1"/>
</dbReference>
<evidence type="ECO:0000313" key="2">
    <source>
        <dbReference type="EMBL" id="KKO11253.1"/>
    </source>
</evidence>
<accession>A0A0F9WFH8</accession>
<dbReference type="InterPro" id="IPR000257">
    <property type="entry name" value="Uroporphyrinogen_deCOase"/>
</dbReference>
<dbReference type="GO" id="GO:0004853">
    <property type="term" value="F:uroporphyrinogen decarboxylase activity"/>
    <property type="evidence" value="ECO:0007669"/>
    <property type="project" value="InterPro"/>
</dbReference>
<name>A0A0F9WFH8_9ZZZZ</name>
<dbReference type="GO" id="GO:0006779">
    <property type="term" value="P:porphyrin-containing compound biosynthetic process"/>
    <property type="evidence" value="ECO:0007669"/>
    <property type="project" value="InterPro"/>
</dbReference>
<dbReference type="Gene3D" id="3.20.20.210">
    <property type="match status" value="1"/>
</dbReference>
<dbReference type="AlphaFoldDB" id="A0A0F9WFH8"/>
<feature type="domain" description="Uroporphyrinogen decarboxylase (URO-D)" evidence="1">
    <location>
        <begin position="18"/>
        <end position="101"/>
    </location>
</feature>
<protein>
    <recommendedName>
        <fullName evidence="1">Uroporphyrinogen decarboxylase (URO-D) domain-containing protein</fullName>
    </recommendedName>
</protein>
<sequence>MIGHFIDAGVDMLNPIQIGADNMDPAALKKEFGKDIVFWGGGCDTVNELTEGTPQQVKDKVRQRIDIFGPGGGFVFVHTHNIQPGVPPANVVAMLEAVNEHGACPLT</sequence>
<evidence type="ECO:0000259" key="1">
    <source>
        <dbReference type="Pfam" id="PF01208"/>
    </source>
</evidence>
<dbReference type="InterPro" id="IPR038071">
    <property type="entry name" value="UROD/MetE-like_sf"/>
</dbReference>
<organism evidence="2">
    <name type="scientific">marine sediment metagenome</name>
    <dbReference type="NCBI Taxonomy" id="412755"/>
    <lineage>
        <taxon>unclassified sequences</taxon>
        <taxon>metagenomes</taxon>
        <taxon>ecological metagenomes</taxon>
    </lineage>
</organism>
<proteinExistence type="predicted"/>